<dbReference type="EMBL" id="CM042033">
    <property type="protein sequence ID" value="KAI3775073.1"/>
    <property type="molecule type" value="Genomic_DNA"/>
</dbReference>
<reference evidence="1 2" key="2">
    <citation type="journal article" date="2022" name="Mol. Ecol. Resour.">
        <title>The genomes of chicory, endive, great burdock and yacon provide insights into Asteraceae paleo-polyploidization history and plant inulin production.</title>
        <authorList>
            <person name="Fan W."/>
            <person name="Wang S."/>
            <person name="Wang H."/>
            <person name="Wang A."/>
            <person name="Jiang F."/>
            <person name="Liu H."/>
            <person name="Zhao H."/>
            <person name="Xu D."/>
            <person name="Zhang Y."/>
        </authorList>
    </citation>
    <scope>NUCLEOTIDE SEQUENCE [LARGE SCALE GENOMIC DNA]</scope>
    <source>
        <strain evidence="2">cv. Yunnan</strain>
        <tissue evidence="1">Leaves</tissue>
    </source>
</reference>
<evidence type="ECO:0000313" key="1">
    <source>
        <dbReference type="EMBL" id="KAI3775073.1"/>
    </source>
</evidence>
<dbReference type="Proteomes" id="UP001056120">
    <property type="component" value="Linkage Group LG16"/>
</dbReference>
<organism evidence="1 2">
    <name type="scientific">Smallanthus sonchifolius</name>
    <dbReference type="NCBI Taxonomy" id="185202"/>
    <lineage>
        <taxon>Eukaryota</taxon>
        <taxon>Viridiplantae</taxon>
        <taxon>Streptophyta</taxon>
        <taxon>Embryophyta</taxon>
        <taxon>Tracheophyta</taxon>
        <taxon>Spermatophyta</taxon>
        <taxon>Magnoliopsida</taxon>
        <taxon>eudicotyledons</taxon>
        <taxon>Gunneridae</taxon>
        <taxon>Pentapetalae</taxon>
        <taxon>asterids</taxon>
        <taxon>campanulids</taxon>
        <taxon>Asterales</taxon>
        <taxon>Asteraceae</taxon>
        <taxon>Asteroideae</taxon>
        <taxon>Heliantheae alliance</taxon>
        <taxon>Millerieae</taxon>
        <taxon>Smallanthus</taxon>
    </lineage>
</organism>
<proteinExistence type="predicted"/>
<gene>
    <name evidence="1" type="ORF">L1987_49641</name>
</gene>
<keyword evidence="2" id="KW-1185">Reference proteome</keyword>
<accession>A0ACB9FUN4</accession>
<name>A0ACB9FUN4_9ASTR</name>
<protein>
    <submittedName>
        <fullName evidence="1">Uncharacterized protein</fullName>
    </submittedName>
</protein>
<reference evidence="2" key="1">
    <citation type="journal article" date="2022" name="Mol. Ecol. Resour.">
        <title>The genomes of chicory, endive, great burdock and yacon provide insights into Asteraceae palaeo-polyploidization history and plant inulin production.</title>
        <authorList>
            <person name="Fan W."/>
            <person name="Wang S."/>
            <person name="Wang H."/>
            <person name="Wang A."/>
            <person name="Jiang F."/>
            <person name="Liu H."/>
            <person name="Zhao H."/>
            <person name="Xu D."/>
            <person name="Zhang Y."/>
        </authorList>
    </citation>
    <scope>NUCLEOTIDE SEQUENCE [LARGE SCALE GENOMIC DNA]</scope>
    <source>
        <strain evidence="2">cv. Yunnan</strain>
    </source>
</reference>
<sequence length="100" mass="11483">MHPLHLLPPSNLLRLSILVTIVFSSMTPAIFNLQELSIDSLQMIRGSHPHDDLECYANEPQIGSVEEHDKDGDQVRSVEEHDHDSDYMMDLDNMLNLFLR</sequence>
<comment type="caution">
    <text evidence="1">The sequence shown here is derived from an EMBL/GenBank/DDBJ whole genome shotgun (WGS) entry which is preliminary data.</text>
</comment>
<evidence type="ECO:0000313" key="2">
    <source>
        <dbReference type="Proteomes" id="UP001056120"/>
    </source>
</evidence>